<evidence type="ECO:0000256" key="1">
    <source>
        <dbReference type="SAM" id="MobiDB-lite"/>
    </source>
</evidence>
<dbReference type="EMBL" id="LMCB01000004">
    <property type="protein sequence ID" value="KZL21358.1"/>
    <property type="molecule type" value="Genomic_DNA"/>
</dbReference>
<feature type="compositionally biased region" description="Low complexity" evidence="1">
    <location>
        <begin position="140"/>
        <end position="153"/>
    </location>
</feature>
<gene>
    <name evidence="2" type="ORF">PsAD2_00649</name>
</gene>
<dbReference type="AlphaFoldDB" id="A0A166ANR4"/>
<dbReference type="PATRIC" id="fig|989403.3.peg.693"/>
<dbReference type="OrthoDB" id="7861265at2"/>
<dbReference type="RefSeq" id="WP_068002122.1">
    <property type="nucleotide sequence ID" value="NZ_FOFM01000005.1"/>
</dbReference>
<name>A0A166ANR4_9HYPH</name>
<evidence type="ECO:0008006" key="4">
    <source>
        <dbReference type="Google" id="ProtNLM"/>
    </source>
</evidence>
<protein>
    <recommendedName>
        <fullName evidence="4">FlaG protein</fullName>
    </recommendedName>
</protein>
<reference evidence="2 3" key="1">
    <citation type="journal article" date="2016" name="Front. Microbiol.">
        <title>Comparative Genomic Analysis Reveals a Diverse Repertoire of Genes Involved in Prokaryote-Eukaryote Interactions within the Pseudovibrio Genus.</title>
        <authorList>
            <person name="Romano S."/>
            <person name="Fernandez-Guerra A."/>
            <person name="Reen F.J."/>
            <person name="Glockner F.O."/>
            <person name="Crowley S.P."/>
            <person name="O'Sullivan O."/>
            <person name="Cotter P.D."/>
            <person name="Adams C."/>
            <person name="Dobson A.D."/>
            <person name="O'Gara F."/>
        </authorList>
    </citation>
    <scope>NUCLEOTIDE SEQUENCE [LARGE SCALE GENOMIC DNA]</scope>
    <source>
        <strain evidence="2 3">Ad2</strain>
    </source>
</reference>
<dbReference type="STRING" id="989403.SAMN05421798_105272"/>
<keyword evidence="3" id="KW-1185">Reference proteome</keyword>
<accession>A0A166ANR4</accession>
<evidence type="ECO:0000313" key="2">
    <source>
        <dbReference type="EMBL" id="KZL21358.1"/>
    </source>
</evidence>
<proteinExistence type="predicted"/>
<dbReference type="Proteomes" id="UP000076577">
    <property type="component" value="Unassembled WGS sequence"/>
</dbReference>
<organism evidence="2 3">
    <name type="scientific">Pseudovibrio axinellae</name>
    <dbReference type="NCBI Taxonomy" id="989403"/>
    <lineage>
        <taxon>Bacteria</taxon>
        <taxon>Pseudomonadati</taxon>
        <taxon>Pseudomonadota</taxon>
        <taxon>Alphaproteobacteria</taxon>
        <taxon>Hyphomicrobiales</taxon>
        <taxon>Stappiaceae</taxon>
        <taxon>Pseudovibrio</taxon>
    </lineage>
</organism>
<comment type="caution">
    <text evidence="2">The sequence shown here is derived from an EMBL/GenBank/DDBJ whole genome shotgun (WGS) entry which is preliminary data.</text>
</comment>
<evidence type="ECO:0000313" key="3">
    <source>
        <dbReference type="Proteomes" id="UP000076577"/>
    </source>
</evidence>
<feature type="region of interest" description="Disordered" evidence="1">
    <location>
        <begin position="47"/>
        <end position="74"/>
    </location>
</feature>
<feature type="region of interest" description="Disordered" evidence="1">
    <location>
        <begin position="130"/>
        <end position="153"/>
    </location>
</feature>
<feature type="compositionally biased region" description="Basic and acidic residues" evidence="1">
    <location>
        <begin position="54"/>
        <end position="64"/>
    </location>
</feature>
<sequence>MEIVAQRPTLLHQALSTQVAPVKSETEQVKTELSGARAVTASAETIENQTTTDKPFKSDSRRVDVQTIPQSNSEDTRVVRAYNFDEESQELVYSLTQEPDGDVIYELPSQITRRIQAFVDEIIQMQETRSLGGEVKDTAKAAPEAESAAPTRA</sequence>